<dbReference type="GO" id="GO:0031267">
    <property type="term" value="F:small GTPase binding"/>
    <property type="evidence" value="ECO:0007669"/>
    <property type="project" value="TreeGrafter"/>
</dbReference>
<dbReference type="PROSITE" id="PS51450">
    <property type="entry name" value="LRR"/>
    <property type="match status" value="1"/>
</dbReference>
<dbReference type="EMBL" id="CAJNOO010000800">
    <property type="protein sequence ID" value="CAF1036768.1"/>
    <property type="molecule type" value="Genomic_DNA"/>
</dbReference>
<name>A0A814JDF2_9BILA</name>
<comment type="caution">
    <text evidence="5">The sequence shown here is derived from an EMBL/GenBank/DDBJ whole genome shotgun (WGS) entry which is preliminary data.</text>
</comment>
<dbReference type="GO" id="GO:0006913">
    <property type="term" value="P:nucleocytoplasmic transport"/>
    <property type="evidence" value="ECO:0007669"/>
    <property type="project" value="TreeGrafter"/>
</dbReference>
<dbReference type="Proteomes" id="UP000663882">
    <property type="component" value="Unassembled WGS sequence"/>
</dbReference>
<keyword evidence="2" id="KW-0433">Leucine-rich repeat</keyword>
<dbReference type="GO" id="GO:0048471">
    <property type="term" value="C:perinuclear region of cytoplasm"/>
    <property type="evidence" value="ECO:0007669"/>
    <property type="project" value="TreeGrafter"/>
</dbReference>
<dbReference type="OrthoDB" id="120976at2759"/>
<proteinExistence type="predicted"/>
<gene>
    <name evidence="6" type="ORF">OTI717_LOCUS15182</name>
    <name evidence="5" type="ORF">RFH988_LOCUS16006</name>
</gene>
<evidence type="ECO:0000256" key="3">
    <source>
        <dbReference type="ARBA" id="ARBA00022737"/>
    </source>
</evidence>
<reference evidence="5" key="1">
    <citation type="submission" date="2021-02" db="EMBL/GenBank/DDBJ databases">
        <authorList>
            <person name="Nowell W R."/>
        </authorList>
    </citation>
    <scope>NUCLEOTIDE SEQUENCE</scope>
</reference>
<feature type="transmembrane region" description="Helical" evidence="4">
    <location>
        <begin position="111"/>
        <end position="133"/>
    </location>
</feature>
<keyword evidence="4" id="KW-0812">Transmembrane</keyword>
<evidence type="ECO:0000256" key="2">
    <source>
        <dbReference type="ARBA" id="ARBA00022614"/>
    </source>
</evidence>
<evidence type="ECO:0000313" key="5">
    <source>
        <dbReference type="EMBL" id="CAF1036768.1"/>
    </source>
</evidence>
<organism evidence="5 7">
    <name type="scientific">Rotaria sordida</name>
    <dbReference type="NCBI Taxonomy" id="392033"/>
    <lineage>
        <taxon>Eukaryota</taxon>
        <taxon>Metazoa</taxon>
        <taxon>Spiralia</taxon>
        <taxon>Gnathifera</taxon>
        <taxon>Rotifera</taxon>
        <taxon>Eurotatoria</taxon>
        <taxon>Bdelloidea</taxon>
        <taxon>Philodinida</taxon>
        <taxon>Philodinidae</taxon>
        <taxon>Rotaria</taxon>
    </lineage>
</organism>
<dbReference type="AlphaFoldDB" id="A0A814JDF2"/>
<keyword evidence="1" id="KW-0343">GTPase activation</keyword>
<dbReference type="PANTHER" id="PTHR24113">
    <property type="entry name" value="RAN GTPASE-ACTIVATING PROTEIN 1"/>
    <property type="match status" value="1"/>
</dbReference>
<protein>
    <submittedName>
        <fullName evidence="5">Uncharacterized protein</fullName>
    </submittedName>
</protein>
<evidence type="ECO:0000313" key="7">
    <source>
        <dbReference type="Proteomes" id="UP000663882"/>
    </source>
</evidence>
<keyword evidence="4" id="KW-0472">Membrane</keyword>
<dbReference type="Gene3D" id="3.90.176.10">
    <property type="entry name" value="Toxin ADP-ribosyltransferase, Chain A, domain 1"/>
    <property type="match status" value="1"/>
</dbReference>
<dbReference type="InterPro" id="IPR027038">
    <property type="entry name" value="RanGap"/>
</dbReference>
<dbReference type="InterPro" id="IPR032675">
    <property type="entry name" value="LRR_dom_sf"/>
</dbReference>
<dbReference type="Gene3D" id="3.80.10.10">
    <property type="entry name" value="Ribonuclease Inhibitor"/>
    <property type="match status" value="2"/>
</dbReference>
<evidence type="ECO:0000256" key="1">
    <source>
        <dbReference type="ARBA" id="ARBA00022468"/>
    </source>
</evidence>
<dbReference type="GO" id="GO:0005634">
    <property type="term" value="C:nucleus"/>
    <property type="evidence" value="ECO:0007669"/>
    <property type="project" value="TreeGrafter"/>
</dbReference>
<keyword evidence="4" id="KW-1133">Transmembrane helix</keyword>
<evidence type="ECO:0000313" key="6">
    <source>
        <dbReference type="EMBL" id="CAF3743874.1"/>
    </source>
</evidence>
<evidence type="ECO:0000256" key="4">
    <source>
        <dbReference type="SAM" id="Phobius"/>
    </source>
</evidence>
<dbReference type="Proteomes" id="UP000663823">
    <property type="component" value="Unassembled WGS sequence"/>
</dbReference>
<keyword evidence="3" id="KW-0677">Repeat</keyword>
<dbReference type="Pfam" id="PF13516">
    <property type="entry name" value="LRR_6"/>
    <property type="match status" value="5"/>
</dbReference>
<dbReference type="InterPro" id="IPR001611">
    <property type="entry name" value="Leu-rich_rpt"/>
</dbReference>
<dbReference type="GO" id="GO:0005829">
    <property type="term" value="C:cytosol"/>
    <property type="evidence" value="ECO:0007669"/>
    <property type="project" value="TreeGrafter"/>
</dbReference>
<dbReference type="SUPFAM" id="SSF52047">
    <property type="entry name" value="RNI-like"/>
    <property type="match status" value="1"/>
</dbReference>
<dbReference type="SMART" id="SM00368">
    <property type="entry name" value="LRR_RI"/>
    <property type="match status" value="8"/>
</dbReference>
<sequence length="566" mass="65653">MGACNRKQELCKQDSIHKIQYELLRSTDGYDKIPIVTLEQAVLPLIPFLPKIQTYVRIVKEKCENPADRLTSDQSASIMLYSIGWQPINECLYVVLNTTLQSMNRQNLKPWFLYLKLLFTAVIQLPSIHLSVYRISKLDLIKQYEKDEIIIWWDFSLCTTSIEHLKIDKSLDKIETKTIFTIECNTIKDIRKHTYFQSDNLLLILPGTQFQVLKCLEQNNNLHLITLQEIQSSFLLQPQILHIKSKNFLRKFLSCQKQSKKISTNSKTSISNNSIYRNISLEQLIFERGRSWTVDLDEQNITDEDIKFIIKHTIIKNRCKCIRLRDNNITSLGALKLAESLNNHITLESLDLRNNFISDLGVKFLSLTIINSNIKTLNLESNGITFEGAQYLAQMLKNNQTLTELYLSKNHLGDRGVELLTNVLHDNKRYDYDQDNNEVYDTSNPSILQHLYLGHNDITDVGIEYIANMLKTNRMLTWLWLSGNEIGNRGVELLANTLAYHNSSLEWLFLNSNKAINDSSVDALLHMLKRNHSLKTIYINNCNLSEIAKNKLQEMIKFKKDFDLEV</sequence>
<dbReference type="PANTHER" id="PTHR24113:SF12">
    <property type="entry name" value="RAN GTPASE-ACTIVATING PROTEIN 1"/>
    <property type="match status" value="1"/>
</dbReference>
<accession>A0A814JDF2</accession>
<dbReference type="EMBL" id="CAJOAX010001768">
    <property type="protein sequence ID" value="CAF3743874.1"/>
    <property type="molecule type" value="Genomic_DNA"/>
</dbReference>
<dbReference type="GO" id="GO:0005096">
    <property type="term" value="F:GTPase activator activity"/>
    <property type="evidence" value="ECO:0007669"/>
    <property type="project" value="UniProtKB-KW"/>
</dbReference>